<keyword evidence="5" id="KW-0533">Nickel</keyword>
<accession>A0A7K3M8K4</accession>
<evidence type="ECO:0000259" key="16">
    <source>
        <dbReference type="PROSITE" id="PS50893"/>
    </source>
</evidence>
<dbReference type="InterPro" id="IPR013563">
    <property type="entry name" value="Oligopep_ABC_C"/>
</dbReference>
<dbReference type="GO" id="GO:0005524">
    <property type="term" value="F:ATP binding"/>
    <property type="evidence" value="ECO:0007669"/>
    <property type="project" value="UniProtKB-KW"/>
</dbReference>
<dbReference type="NCBIfam" id="TIGR01727">
    <property type="entry name" value="oligo_HPY"/>
    <property type="match status" value="1"/>
</dbReference>
<evidence type="ECO:0000313" key="17">
    <source>
        <dbReference type="EMBL" id="NDL59520.1"/>
    </source>
</evidence>
<keyword evidence="8" id="KW-1278">Translocase</keyword>
<dbReference type="Proteomes" id="UP000460435">
    <property type="component" value="Unassembled WGS sequence"/>
</dbReference>
<dbReference type="GO" id="GO:0016887">
    <property type="term" value="F:ATP hydrolysis activity"/>
    <property type="evidence" value="ECO:0007669"/>
    <property type="project" value="InterPro"/>
</dbReference>
<evidence type="ECO:0000256" key="2">
    <source>
        <dbReference type="ARBA" id="ARBA00005417"/>
    </source>
</evidence>
<evidence type="ECO:0000256" key="11">
    <source>
        <dbReference type="ARBA" id="ARBA00023136"/>
    </source>
</evidence>
<dbReference type="EMBL" id="WLZY01000007">
    <property type="protein sequence ID" value="NDL59520.1"/>
    <property type="molecule type" value="Genomic_DNA"/>
</dbReference>
<keyword evidence="7 17" id="KW-0067">ATP-binding</keyword>
<evidence type="ECO:0000256" key="10">
    <source>
        <dbReference type="ARBA" id="ARBA00023112"/>
    </source>
</evidence>
<dbReference type="PANTHER" id="PTHR43297:SF13">
    <property type="entry name" value="NICKEL ABC TRANSPORTER, ATP-BINDING PROTEIN"/>
    <property type="match status" value="1"/>
</dbReference>
<evidence type="ECO:0000256" key="8">
    <source>
        <dbReference type="ARBA" id="ARBA00022967"/>
    </source>
</evidence>
<organism evidence="17 18">
    <name type="scientific">Phytoactinopolyspora mesophila</name>
    <dbReference type="NCBI Taxonomy" id="2650750"/>
    <lineage>
        <taxon>Bacteria</taxon>
        <taxon>Bacillati</taxon>
        <taxon>Actinomycetota</taxon>
        <taxon>Actinomycetes</taxon>
        <taxon>Jiangellales</taxon>
        <taxon>Jiangellaceae</taxon>
        <taxon>Phytoactinopolyspora</taxon>
    </lineage>
</organism>
<evidence type="ECO:0000256" key="14">
    <source>
        <dbReference type="ARBA" id="ARBA00044143"/>
    </source>
</evidence>
<dbReference type="SMART" id="SM00382">
    <property type="entry name" value="AAA"/>
    <property type="match status" value="1"/>
</dbReference>
<name>A0A7K3M8K4_9ACTN</name>
<dbReference type="GO" id="GO:0015833">
    <property type="term" value="P:peptide transport"/>
    <property type="evidence" value="ECO:0007669"/>
    <property type="project" value="InterPro"/>
</dbReference>
<keyword evidence="10" id="KW-0921">Nickel transport</keyword>
<keyword evidence="11" id="KW-0472">Membrane</keyword>
<evidence type="ECO:0000256" key="9">
    <source>
        <dbReference type="ARBA" id="ARBA00023065"/>
    </source>
</evidence>
<evidence type="ECO:0000256" key="13">
    <source>
        <dbReference type="ARBA" id="ARBA00039098"/>
    </source>
</evidence>
<evidence type="ECO:0000256" key="6">
    <source>
        <dbReference type="ARBA" id="ARBA00022741"/>
    </source>
</evidence>
<evidence type="ECO:0000256" key="3">
    <source>
        <dbReference type="ARBA" id="ARBA00022448"/>
    </source>
</evidence>
<dbReference type="InterPro" id="IPR017871">
    <property type="entry name" value="ABC_transporter-like_CS"/>
</dbReference>
<comment type="catalytic activity">
    <reaction evidence="15">
        <text>Ni(2+)(out) + ATP + H2O = Ni(2+)(in) + ADP + phosphate + H(+)</text>
        <dbReference type="Rhea" id="RHEA:15557"/>
        <dbReference type="ChEBI" id="CHEBI:15377"/>
        <dbReference type="ChEBI" id="CHEBI:15378"/>
        <dbReference type="ChEBI" id="CHEBI:30616"/>
        <dbReference type="ChEBI" id="CHEBI:43474"/>
        <dbReference type="ChEBI" id="CHEBI:49786"/>
        <dbReference type="ChEBI" id="CHEBI:456216"/>
        <dbReference type="EC" id="7.2.2.11"/>
    </reaction>
    <physiologicalReaction direction="left-to-right" evidence="15">
        <dbReference type="Rhea" id="RHEA:15558"/>
    </physiologicalReaction>
</comment>
<proteinExistence type="inferred from homology"/>
<dbReference type="EC" id="7.2.2.11" evidence="13"/>
<sequence length="374" mass="39897">MEPACAGRRHLLPPILSCTDLPVTRRAIRSASKEREVMSSHDQLPAVLEVADLSVEYRDHSRTVHAVTGLSLAVGRGKTLALIGESGCGKTTAALAILGMLPASATVVSGTVTVTAEARPVNLLGLPARELRMMRWRHIAYVPQGSISALNPIQTVSRHFRQTAQAHNLARRVAEARAYDLLAAVHLDPNRIWTSYPHELSGGQRQRVSIAMAMLLEPAVIVLDEPTTALDVLTQEAVLETLLELQEATGVSYLAITHDLAVASAVADRIVTMYAGRPVEDGAAEQVVAEPLHPYTRALLKSMPSVDSDLAAEAIGGHPPSLAALPAGCSFHPRCAIAQERCREAGHPELIAIRGRQVACPVTVDRIGSAEATA</sequence>
<gene>
    <name evidence="17" type="ORF">F7O44_20840</name>
</gene>
<dbReference type="GO" id="GO:0005886">
    <property type="term" value="C:plasma membrane"/>
    <property type="evidence" value="ECO:0007669"/>
    <property type="project" value="UniProtKB-SubCell"/>
</dbReference>
<dbReference type="InterPro" id="IPR027417">
    <property type="entry name" value="P-loop_NTPase"/>
</dbReference>
<dbReference type="PROSITE" id="PS50893">
    <property type="entry name" value="ABC_TRANSPORTER_2"/>
    <property type="match status" value="1"/>
</dbReference>
<dbReference type="Gene3D" id="3.40.50.300">
    <property type="entry name" value="P-loop containing nucleotide triphosphate hydrolases"/>
    <property type="match status" value="1"/>
</dbReference>
<keyword evidence="3" id="KW-0813">Transport</keyword>
<keyword evidence="18" id="KW-1185">Reference proteome</keyword>
<evidence type="ECO:0000256" key="1">
    <source>
        <dbReference type="ARBA" id="ARBA00004202"/>
    </source>
</evidence>
<evidence type="ECO:0000256" key="4">
    <source>
        <dbReference type="ARBA" id="ARBA00022475"/>
    </source>
</evidence>
<dbReference type="SUPFAM" id="SSF52540">
    <property type="entry name" value="P-loop containing nucleoside triphosphate hydrolases"/>
    <property type="match status" value="1"/>
</dbReference>
<dbReference type="Pfam" id="PF00005">
    <property type="entry name" value="ABC_tran"/>
    <property type="match status" value="1"/>
</dbReference>
<keyword evidence="9" id="KW-0406">Ion transport</keyword>
<dbReference type="PANTHER" id="PTHR43297">
    <property type="entry name" value="OLIGOPEPTIDE TRANSPORT ATP-BINDING PROTEIN APPD"/>
    <property type="match status" value="1"/>
</dbReference>
<dbReference type="CDD" id="cd03257">
    <property type="entry name" value="ABC_NikE_OppD_transporters"/>
    <property type="match status" value="1"/>
</dbReference>
<comment type="caution">
    <text evidence="17">The sequence shown here is derived from an EMBL/GenBank/DDBJ whole genome shotgun (WGS) entry which is preliminary data.</text>
</comment>
<reference evidence="17 18" key="1">
    <citation type="submission" date="2019-11" db="EMBL/GenBank/DDBJ databases">
        <authorList>
            <person name="Li X.-J."/>
            <person name="Feng X.-M."/>
        </authorList>
    </citation>
    <scope>NUCLEOTIDE SEQUENCE [LARGE SCALE GENOMIC DNA]</scope>
    <source>
        <strain evidence="17 18">XMNu-373</strain>
    </source>
</reference>
<dbReference type="Pfam" id="PF08352">
    <property type="entry name" value="oligo_HPY"/>
    <property type="match status" value="1"/>
</dbReference>
<dbReference type="PROSITE" id="PS00211">
    <property type="entry name" value="ABC_TRANSPORTER_1"/>
    <property type="match status" value="1"/>
</dbReference>
<dbReference type="GO" id="GO:0015413">
    <property type="term" value="F:ABC-type nickel transporter activity"/>
    <property type="evidence" value="ECO:0007669"/>
    <property type="project" value="UniProtKB-EC"/>
</dbReference>
<feature type="domain" description="ABC transporter" evidence="16">
    <location>
        <begin position="48"/>
        <end position="300"/>
    </location>
</feature>
<keyword evidence="6" id="KW-0547">Nucleotide-binding</keyword>
<protein>
    <recommendedName>
        <fullName evidence="14">Nickel import system ATP-binding protein NikD</fullName>
        <ecNumber evidence="13">7.2.2.11</ecNumber>
    </recommendedName>
</protein>
<keyword evidence="4" id="KW-1003">Cell membrane</keyword>
<dbReference type="InterPro" id="IPR003593">
    <property type="entry name" value="AAA+_ATPase"/>
</dbReference>
<dbReference type="FunFam" id="3.40.50.300:FF:000016">
    <property type="entry name" value="Oligopeptide ABC transporter ATP-binding component"/>
    <property type="match status" value="1"/>
</dbReference>
<evidence type="ECO:0000256" key="5">
    <source>
        <dbReference type="ARBA" id="ARBA00022596"/>
    </source>
</evidence>
<evidence type="ECO:0000256" key="15">
    <source>
        <dbReference type="ARBA" id="ARBA00048610"/>
    </source>
</evidence>
<comment type="subunit">
    <text evidence="12">The complex is composed of two ATP-binding proteins (NikD and NikE), two transmembrane proteins (NikB and NikC) and a solute-binding protein (NikA).</text>
</comment>
<evidence type="ECO:0000256" key="7">
    <source>
        <dbReference type="ARBA" id="ARBA00022840"/>
    </source>
</evidence>
<dbReference type="InterPro" id="IPR050388">
    <property type="entry name" value="ABC_Ni/Peptide_Import"/>
</dbReference>
<evidence type="ECO:0000313" key="18">
    <source>
        <dbReference type="Proteomes" id="UP000460435"/>
    </source>
</evidence>
<comment type="subcellular location">
    <subcellularLocation>
        <location evidence="1">Cell membrane</location>
        <topology evidence="1">Peripheral membrane protein</topology>
    </subcellularLocation>
</comment>
<dbReference type="AlphaFoldDB" id="A0A7K3M8K4"/>
<evidence type="ECO:0000256" key="12">
    <source>
        <dbReference type="ARBA" id="ARBA00038669"/>
    </source>
</evidence>
<dbReference type="InterPro" id="IPR003439">
    <property type="entry name" value="ABC_transporter-like_ATP-bd"/>
</dbReference>
<comment type="similarity">
    <text evidence="2">Belongs to the ABC transporter superfamily.</text>
</comment>